<dbReference type="RefSeq" id="WP_009574835.1">
    <property type="nucleotide sequence ID" value="NZ_AEIG01000014.1"/>
</dbReference>
<dbReference type="PANTHER" id="PTHR22960">
    <property type="entry name" value="MOLYBDOPTERIN COFACTOR SYNTHESIS PROTEIN A"/>
    <property type="match status" value="1"/>
</dbReference>
<evidence type="ECO:0000256" key="6">
    <source>
        <dbReference type="ARBA" id="ARBA00055087"/>
    </source>
</evidence>
<comment type="caution">
    <text evidence="7">The sequence shown here is derived from an EMBL/GenBank/DDBJ whole genome shotgun (WGS) entry which is preliminary data.</text>
</comment>
<protein>
    <recommendedName>
        <fullName evidence="3">cyclic pyranopterin monophosphate synthase</fullName>
        <ecNumber evidence="3">4.6.1.17</ecNumber>
    </recommendedName>
</protein>
<evidence type="ECO:0000256" key="5">
    <source>
        <dbReference type="ARBA" id="ARBA00023239"/>
    </source>
</evidence>
<dbReference type="NCBIfam" id="TIGR00581">
    <property type="entry name" value="moaC"/>
    <property type="match status" value="1"/>
</dbReference>
<keyword evidence="5" id="KW-0456">Lyase</keyword>
<dbReference type="SUPFAM" id="SSF55040">
    <property type="entry name" value="Molybdenum cofactor biosynthesis protein C, MoaC"/>
    <property type="match status" value="1"/>
</dbReference>
<sequence length="153" mass="16268">MSFTHIDEQGQAIMVDVSGKPETSREAQARARLQLPDAVVSALRDETIPKGDVLGTARIAGIQAVKKCSELIPLCHPLPVTKAAVTFDWDRDELVIVCSVKTRGVTGVEMEALTGASVAALTVYDMCKAIDKGITFDVSLVSKSGGKSGDWHA</sequence>
<keyword evidence="4" id="KW-0501">Molybdenum cofactor biosynthesis</keyword>
<dbReference type="STRING" id="2518989.IMCC3088_400"/>
<comment type="function">
    <text evidence="6">Catalyzes the conversion of (8S)-3',8-cyclo-7,8-dihydroguanosine 5'-triphosphate to cyclic pyranopterin monophosphate (cPMP).</text>
</comment>
<dbReference type="GO" id="GO:0006777">
    <property type="term" value="P:Mo-molybdopterin cofactor biosynthetic process"/>
    <property type="evidence" value="ECO:0007669"/>
    <property type="project" value="UniProtKB-KW"/>
</dbReference>
<dbReference type="InterPro" id="IPR036522">
    <property type="entry name" value="MoaC_sf"/>
</dbReference>
<proteinExistence type="predicted"/>
<dbReference type="Pfam" id="PF01967">
    <property type="entry name" value="MoaC"/>
    <property type="match status" value="1"/>
</dbReference>
<evidence type="ECO:0000313" key="7">
    <source>
        <dbReference type="EMBL" id="EGG30423.1"/>
    </source>
</evidence>
<dbReference type="PANTHER" id="PTHR22960:SF29">
    <property type="entry name" value="CYCLIC PYRANOPTERIN MONOPHOSPHATE SYNTHASE"/>
    <property type="match status" value="1"/>
</dbReference>
<dbReference type="NCBIfam" id="NF006870">
    <property type="entry name" value="PRK09364.1"/>
    <property type="match status" value="1"/>
</dbReference>
<dbReference type="GO" id="GO:0061799">
    <property type="term" value="F:cyclic pyranopterin monophosphate synthase activity"/>
    <property type="evidence" value="ECO:0007669"/>
    <property type="project" value="UniProtKB-EC"/>
</dbReference>
<dbReference type="eggNOG" id="COG0315">
    <property type="taxonomic scope" value="Bacteria"/>
</dbReference>
<evidence type="ECO:0000256" key="3">
    <source>
        <dbReference type="ARBA" id="ARBA00012575"/>
    </source>
</evidence>
<dbReference type="Gene3D" id="3.30.70.640">
    <property type="entry name" value="Molybdopterin cofactor biosynthesis C (MoaC) domain"/>
    <property type="match status" value="1"/>
</dbReference>
<dbReference type="EMBL" id="AEIG01000014">
    <property type="protein sequence ID" value="EGG30423.1"/>
    <property type="molecule type" value="Genomic_DNA"/>
</dbReference>
<dbReference type="InterPro" id="IPR050105">
    <property type="entry name" value="MoCo_biosynth_MoaA/MoaC"/>
</dbReference>
<name>F3KZJ4_9GAMM</name>
<evidence type="ECO:0000256" key="2">
    <source>
        <dbReference type="ARBA" id="ARBA00005046"/>
    </source>
</evidence>
<evidence type="ECO:0000313" key="8">
    <source>
        <dbReference type="Proteomes" id="UP000005615"/>
    </source>
</evidence>
<dbReference type="InterPro" id="IPR023045">
    <property type="entry name" value="MoaC"/>
</dbReference>
<comment type="pathway">
    <text evidence="2">Cofactor biosynthesis; molybdopterin biosynthesis.</text>
</comment>
<dbReference type="OrthoDB" id="9794429at2"/>
<gene>
    <name evidence="7" type="ORF">IMCC3088_400</name>
</gene>
<comment type="catalytic activity">
    <reaction evidence="1">
        <text>(8S)-3',8-cyclo-7,8-dihydroguanosine 5'-triphosphate = cyclic pyranopterin phosphate + diphosphate</text>
        <dbReference type="Rhea" id="RHEA:49580"/>
        <dbReference type="ChEBI" id="CHEBI:33019"/>
        <dbReference type="ChEBI" id="CHEBI:59648"/>
        <dbReference type="ChEBI" id="CHEBI:131766"/>
        <dbReference type="EC" id="4.6.1.17"/>
    </reaction>
</comment>
<dbReference type="UniPathway" id="UPA00344"/>
<dbReference type="InterPro" id="IPR047594">
    <property type="entry name" value="MoaC_bact/euk"/>
</dbReference>
<evidence type="ECO:0000256" key="4">
    <source>
        <dbReference type="ARBA" id="ARBA00023150"/>
    </source>
</evidence>
<dbReference type="Proteomes" id="UP000005615">
    <property type="component" value="Unassembled WGS sequence"/>
</dbReference>
<organism evidence="7 8">
    <name type="scientific">Aequoribacter fuscus</name>
    <dbReference type="NCBI Taxonomy" id="2518989"/>
    <lineage>
        <taxon>Bacteria</taxon>
        <taxon>Pseudomonadati</taxon>
        <taxon>Pseudomonadota</taxon>
        <taxon>Gammaproteobacteria</taxon>
        <taxon>Cellvibrionales</taxon>
        <taxon>Halieaceae</taxon>
        <taxon>Aequoribacter</taxon>
    </lineage>
</organism>
<accession>F3KZJ4</accession>
<keyword evidence="8" id="KW-1185">Reference proteome</keyword>
<dbReference type="EC" id="4.6.1.17" evidence="3"/>
<dbReference type="AlphaFoldDB" id="F3KZJ4"/>
<reference evidence="7 8" key="1">
    <citation type="journal article" date="2011" name="J. Bacteriol.">
        <title>Genome sequence of strain IMCC3088, a proteorhodopsin-containing marine bacterium belonging to the OM60/NOR5 clade.</title>
        <authorList>
            <person name="Jang Y."/>
            <person name="Oh H.M."/>
            <person name="Kang I."/>
            <person name="Lee K."/>
            <person name="Yang S.J."/>
            <person name="Cho J.C."/>
        </authorList>
    </citation>
    <scope>NUCLEOTIDE SEQUENCE [LARGE SCALE GENOMIC DNA]</scope>
    <source>
        <strain evidence="7 8">IMCC3088</strain>
    </source>
</reference>
<dbReference type="CDD" id="cd01420">
    <property type="entry name" value="MoaC_PE"/>
    <property type="match status" value="1"/>
</dbReference>
<evidence type="ECO:0000256" key="1">
    <source>
        <dbReference type="ARBA" id="ARBA00001637"/>
    </source>
</evidence>
<dbReference type="InterPro" id="IPR002820">
    <property type="entry name" value="Mopterin_CF_biosynth-C_dom"/>
</dbReference>